<dbReference type="InterPro" id="IPR016161">
    <property type="entry name" value="Ald_DH/histidinol_DH"/>
</dbReference>
<dbReference type="InterPro" id="IPR047110">
    <property type="entry name" value="GABD/Sad-like"/>
</dbReference>
<dbReference type="GO" id="GO:0004777">
    <property type="term" value="F:succinate-semialdehyde dehydrogenase (NAD+) activity"/>
    <property type="evidence" value="ECO:0007669"/>
    <property type="project" value="TreeGrafter"/>
</dbReference>
<comment type="caution">
    <text evidence="5">The sequence shown here is derived from an EMBL/GenBank/DDBJ whole genome shotgun (WGS) entry which is preliminary data.</text>
</comment>
<dbReference type="SUPFAM" id="SSF53720">
    <property type="entry name" value="ALDH-like"/>
    <property type="match status" value="1"/>
</dbReference>
<evidence type="ECO:0000259" key="4">
    <source>
        <dbReference type="Pfam" id="PF00171"/>
    </source>
</evidence>
<dbReference type="PANTHER" id="PTHR43217:SF2">
    <property type="entry name" value="SUCCINATE-SEMIALDEHYDE DEHYDROGENASE [NADP(+)]"/>
    <property type="match status" value="1"/>
</dbReference>
<dbReference type="OrthoDB" id="6882680at2"/>
<dbReference type="FunFam" id="3.40.605.10:FF:000012">
    <property type="entry name" value="NAD-dependent succinate-semialdehyde dehydrogenase"/>
    <property type="match status" value="1"/>
</dbReference>
<name>A0A3A4F5B2_9MICC</name>
<dbReference type="InterPro" id="IPR044148">
    <property type="entry name" value="ALDH_GabD1-like"/>
</dbReference>
<evidence type="ECO:0000256" key="3">
    <source>
        <dbReference type="ARBA" id="ARBA00023002"/>
    </source>
</evidence>
<accession>A0A3A4F5B2</accession>
<proteinExistence type="inferred from homology"/>
<dbReference type="CDD" id="cd07100">
    <property type="entry name" value="ALDH_SSADH1_GabD1"/>
    <property type="match status" value="1"/>
</dbReference>
<dbReference type="InterPro" id="IPR016163">
    <property type="entry name" value="Ald_DH_C"/>
</dbReference>
<dbReference type="PANTHER" id="PTHR43217">
    <property type="entry name" value="SUCCINATE SEMIALDEHYDE DEHYDROGENASE [NAD(P)+] SAD"/>
    <property type="match status" value="1"/>
</dbReference>
<protein>
    <submittedName>
        <fullName evidence="5">NAD-dependent succinate-semialdehyde dehydrogenase</fullName>
    </submittedName>
</protein>
<evidence type="ECO:0000313" key="6">
    <source>
        <dbReference type="Proteomes" id="UP000266615"/>
    </source>
</evidence>
<gene>
    <name evidence="5" type="ORF">D3250_03665</name>
</gene>
<dbReference type="AlphaFoldDB" id="A0A3A4F5B2"/>
<keyword evidence="6" id="KW-1185">Reference proteome</keyword>
<dbReference type="EMBL" id="QYZP01000001">
    <property type="protein sequence ID" value="RJN32921.1"/>
    <property type="molecule type" value="Genomic_DNA"/>
</dbReference>
<evidence type="ECO:0000256" key="2">
    <source>
        <dbReference type="ARBA" id="ARBA00022857"/>
    </source>
</evidence>
<dbReference type="Proteomes" id="UP000266615">
    <property type="component" value="Unassembled WGS sequence"/>
</dbReference>
<evidence type="ECO:0000313" key="5">
    <source>
        <dbReference type="EMBL" id="RJN32921.1"/>
    </source>
</evidence>
<organism evidence="5 6">
    <name type="scientific">Nesterenkonia natronophila</name>
    <dbReference type="NCBI Taxonomy" id="2174932"/>
    <lineage>
        <taxon>Bacteria</taxon>
        <taxon>Bacillati</taxon>
        <taxon>Actinomycetota</taxon>
        <taxon>Actinomycetes</taxon>
        <taxon>Micrococcales</taxon>
        <taxon>Micrococcaceae</taxon>
        <taxon>Nesterenkonia</taxon>
    </lineage>
</organism>
<dbReference type="RefSeq" id="WP_119901965.1">
    <property type="nucleotide sequence ID" value="NZ_QYZP01000001.1"/>
</dbReference>
<keyword evidence="3" id="KW-0560">Oxidoreductase</keyword>
<comment type="similarity">
    <text evidence="1">Belongs to the aldehyde dehydrogenase family.</text>
</comment>
<dbReference type="Gene3D" id="3.40.309.10">
    <property type="entry name" value="Aldehyde Dehydrogenase, Chain A, domain 2"/>
    <property type="match status" value="1"/>
</dbReference>
<dbReference type="InterPro" id="IPR015590">
    <property type="entry name" value="Aldehyde_DH_dom"/>
</dbReference>
<dbReference type="InterPro" id="IPR016162">
    <property type="entry name" value="Ald_DH_N"/>
</dbReference>
<sequence length="455" mass="49201">MSATYQTVDPSTGHVTAEYPTASDGEVAEAIEAAHRGYRTWAATPLEERVAVLHRTASIYRERAQELAELITLEMGKPIKQARGEIAVSAEIFEYYADHAEEFLAPQKLSVESGSAEIHLQPTGVLLGIMPWNYPHYQVARFAAPNLALGNTILLKHAANCPQSALAIVEVLRQAGLPEDAYINIFSTHEQLSDVIADPRIQGVSLTGSERAGAIVAEQCGRHLKKVVLELGGSDPFIVLDSDDVAATAKQAVSGRLSNAGQACTSPKRLIVVESAYDRFMEEVEQRLERIQLGDPAQPETRLGPLSSKTARQDLIGQLDDAVANGAALRAGGQPAEEGFYLTPALLTDLNRECRLWHEEAFGPVVMVYKVADEDEAVELANDSPYGLGAAVFGSDAAQTERVAQRLETGMVFINSNTDSQANLPFGGVKRSGFGRELGPLGIEEFANKKLVRRV</sequence>
<dbReference type="FunFam" id="3.40.309.10:FF:000009">
    <property type="entry name" value="Aldehyde dehydrogenase A"/>
    <property type="match status" value="1"/>
</dbReference>
<keyword evidence="2" id="KW-0521">NADP</keyword>
<dbReference type="Gene3D" id="3.40.605.10">
    <property type="entry name" value="Aldehyde Dehydrogenase, Chain A, domain 1"/>
    <property type="match status" value="1"/>
</dbReference>
<dbReference type="Pfam" id="PF00171">
    <property type="entry name" value="Aldedh"/>
    <property type="match status" value="1"/>
</dbReference>
<dbReference type="GO" id="GO:0004030">
    <property type="term" value="F:aldehyde dehydrogenase [NAD(P)+] activity"/>
    <property type="evidence" value="ECO:0007669"/>
    <property type="project" value="InterPro"/>
</dbReference>
<reference evidence="5 6" key="1">
    <citation type="submission" date="2018-09" db="EMBL/GenBank/DDBJ databases">
        <title>Nesterenkonia natronophila sp. nov., an alkaliphilic actinobacteriume isolated from a soda lake, and emended description of the genus Nesterenkonia.</title>
        <authorList>
            <person name="Menes R.J."/>
            <person name="Iriarte A."/>
        </authorList>
    </citation>
    <scope>NUCLEOTIDE SEQUENCE [LARGE SCALE GENOMIC DNA]</scope>
    <source>
        <strain evidence="5 6">M8</strain>
    </source>
</reference>
<feature type="domain" description="Aldehyde dehydrogenase" evidence="4">
    <location>
        <begin position="4"/>
        <end position="452"/>
    </location>
</feature>
<evidence type="ECO:0000256" key="1">
    <source>
        <dbReference type="ARBA" id="ARBA00009986"/>
    </source>
</evidence>